<gene>
    <name evidence="10" type="ORF">RUM43_013832</name>
</gene>
<dbReference type="EMBL" id="JAWJWE010000008">
    <property type="protein sequence ID" value="KAK6631768.1"/>
    <property type="molecule type" value="Genomic_DNA"/>
</dbReference>
<dbReference type="GO" id="GO:0000978">
    <property type="term" value="F:RNA polymerase II cis-regulatory region sequence-specific DNA binding"/>
    <property type="evidence" value="ECO:0007669"/>
    <property type="project" value="TreeGrafter"/>
</dbReference>
<reference evidence="10 11" key="1">
    <citation type="submission" date="2023-10" db="EMBL/GenBank/DDBJ databases">
        <title>Genomes of two closely related lineages of the louse Polyplax serrata with different host specificities.</title>
        <authorList>
            <person name="Martinu J."/>
            <person name="Tarabai H."/>
            <person name="Stefka J."/>
            <person name="Hypsa V."/>
        </authorList>
    </citation>
    <scope>NUCLEOTIDE SEQUENCE [LARGE SCALE GENOMIC DNA]</scope>
    <source>
        <strain evidence="10">HR10_N</strain>
    </source>
</reference>
<dbReference type="InterPro" id="IPR046347">
    <property type="entry name" value="bZIP_sf"/>
</dbReference>
<dbReference type="GO" id="GO:0016020">
    <property type="term" value="C:membrane"/>
    <property type="evidence" value="ECO:0007669"/>
    <property type="project" value="UniProtKB-SubCell"/>
</dbReference>
<evidence type="ECO:0000256" key="2">
    <source>
        <dbReference type="ARBA" id="ARBA00009050"/>
    </source>
</evidence>
<protein>
    <recommendedName>
        <fullName evidence="9">BZIP domain-containing protein</fullName>
    </recommendedName>
</protein>
<evidence type="ECO:0000313" key="11">
    <source>
        <dbReference type="Proteomes" id="UP001372834"/>
    </source>
</evidence>
<evidence type="ECO:0000259" key="9">
    <source>
        <dbReference type="PROSITE" id="PS50217"/>
    </source>
</evidence>
<dbReference type="Gene3D" id="1.20.5.170">
    <property type="match status" value="1"/>
</dbReference>
<comment type="subcellular location">
    <subcellularLocation>
        <location evidence="1">Membrane</location>
        <topology evidence="1">Single-pass membrane protein</topology>
    </subcellularLocation>
</comment>
<evidence type="ECO:0000256" key="6">
    <source>
        <dbReference type="ARBA" id="ARBA00023242"/>
    </source>
</evidence>
<keyword evidence="3" id="KW-0805">Transcription regulation</keyword>
<dbReference type="CDD" id="cd14812">
    <property type="entry name" value="bZIP_u3"/>
    <property type="match status" value="1"/>
</dbReference>
<dbReference type="Pfam" id="PF00170">
    <property type="entry name" value="bZIP_1"/>
    <property type="match status" value="1"/>
</dbReference>
<evidence type="ECO:0000256" key="3">
    <source>
        <dbReference type="ARBA" id="ARBA00023015"/>
    </source>
</evidence>
<dbReference type="PANTHER" id="PTHR46164">
    <property type="entry name" value="ATF6, ISOFORM C"/>
    <property type="match status" value="1"/>
</dbReference>
<evidence type="ECO:0000256" key="4">
    <source>
        <dbReference type="ARBA" id="ARBA00023125"/>
    </source>
</evidence>
<proteinExistence type="inferred from homology"/>
<comment type="similarity">
    <text evidence="2">Belongs to the bZIP family. ATF subfamily.</text>
</comment>
<dbReference type="PROSITE" id="PS50217">
    <property type="entry name" value="BZIP"/>
    <property type="match status" value="1"/>
</dbReference>
<dbReference type="PANTHER" id="PTHR46164:SF3">
    <property type="entry name" value="ATF6, ISOFORM C"/>
    <property type="match status" value="1"/>
</dbReference>
<keyword evidence="5" id="KW-0804">Transcription</keyword>
<dbReference type="GO" id="GO:0000981">
    <property type="term" value="F:DNA-binding transcription factor activity, RNA polymerase II-specific"/>
    <property type="evidence" value="ECO:0007669"/>
    <property type="project" value="TreeGrafter"/>
</dbReference>
<evidence type="ECO:0000256" key="8">
    <source>
        <dbReference type="SAM" id="MobiDB-lite"/>
    </source>
</evidence>
<comment type="caution">
    <text evidence="10">The sequence shown here is derived from an EMBL/GenBank/DDBJ whole genome shotgun (WGS) entry which is preliminary data.</text>
</comment>
<evidence type="ECO:0000313" key="10">
    <source>
        <dbReference type="EMBL" id="KAK6631768.1"/>
    </source>
</evidence>
<keyword evidence="4" id="KW-0238">DNA-binding</keyword>
<keyword evidence="7" id="KW-0175">Coiled coil</keyword>
<sequence>MESLAPGMSTECLVTDLVNELSSGLEVPFLLRDDISLMEKQNPILLHDDLYKEETCLDSLPFSLIENNKTSFYVKTGINYELGCYWQNNDVDIHSISQLSQGNNGSNSSGSGSGSECSSTEMWTIKNEYDTPPITPPDERISPENTFLLPIDELKFTSINSDDLNATQFKKQSDSVAANAFDTQAPAMICNIIGDMNSNIVGSKVDSNIFLSCGKLGKKSVSTKRDLEARRKQERMIRNRESAYLSRKRKKEHVAHLEKQVQDLITENSHLRLENYSLKQRLAIYEEVDFPALKKSQNIFTNSTAKTTALFALLFTFCINFGSLSSLLNEVKWNKNEILGDNMASFYTNKIRHSRSLLWTNSDIKFDANSTMGNSTIPSCPAFINQSESIRLESELRRWIGTEDDYSASFSYNISNNSENFSLRNKPKVKKQLLKIKNKSMASKIKNNLEMDMYKLKSNLFNINTFFESINRRDDTFYLVSGDHLLLPALSHNKTSRPKMSLMLTAFLSNVTGTTSDQVEMMQIDCEVINTQVLSVNELYIPTHMRPYTNSTTKLKGNSREKSQKFKDFLYNQDNFLTQREPKNQNQEFSMKRMKRMIRRTGLSKFQKTHHLSNNVTASAGKGVQGKEKYVKNVYEDKPQNSISSNDSYKESPVDFITNKLKGIKIKSNTKGIEANKRKEVKAHLIHY</sequence>
<evidence type="ECO:0000256" key="1">
    <source>
        <dbReference type="ARBA" id="ARBA00004167"/>
    </source>
</evidence>
<name>A0AAN8RY39_POLSC</name>
<dbReference type="SUPFAM" id="SSF57959">
    <property type="entry name" value="Leucine zipper domain"/>
    <property type="match status" value="1"/>
</dbReference>
<evidence type="ECO:0000256" key="5">
    <source>
        <dbReference type="ARBA" id="ARBA00023163"/>
    </source>
</evidence>
<accession>A0AAN8RY39</accession>
<dbReference type="GO" id="GO:0005634">
    <property type="term" value="C:nucleus"/>
    <property type="evidence" value="ECO:0007669"/>
    <property type="project" value="UniProtKB-ARBA"/>
</dbReference>
<dbReference type="Proteomes" id="UP001372834">
    <property type="component" value="Unassembled WGS sequence"/>
</dbReference>
<dbReference type="GO" id="GO:0030968">
    <property type="term" value="P:endoplasmic reticulum unfolded protein response"/>
    <property type="evidence" value="ECO:0007669"/>
    <property type="project" value="TreeGrafter"/>
</dbReference>
<dbReference type="InterPro" id="IPR051882">
    <property type="entry name" value="ATF_bZIP_TF"/>
</dbReference>
<dbReference type="AlphaFoldDB" id="A0AAN8RY39"/>
<feature type="domain" description="BZIP" evidence="9">
    <location>
        <begin position="229"/>
        <end position="282"/>
    </location>
</feature>
<dbReference type="InterPro" id="IPR004827">
    <property type="entry name" value="bZIP"/>
</dbReference>
<keyword evidence="6" id="KW-0539">Nucleus</keyword>
<feature type="region of interest" description="Disordered" evidence="8">
    <location>
        <begin position="99"/>
        <end position="118"/>
    </location>
</feature>
<dbReference type="SMART" id="SM00338">
    <property type="entry name" value="BRLZ"/>
    <property type="match status" value="1"/>
</dbReference>
<organism evidence="10 11">
    <name type="scientific">Polyplax serrata</name>
    <name type="common">Common mouse louse</name>
    <dbReference type="NCBI Taxonomy" id="468196"/>
    <lineage>
        <taxon>Eukaryota</taxon>
        <taxon>Metazoa</taxon>
        <taxon>Ecdysozoa</taxon>
        <taxon>Arthropoda</taxon>
        <taxon>Hexapoda</taxon>
        <taxon>Insecta</taxon>
        <taxon>Pterygota</taxon>
        <taxon>Neoptera</taxon>
        <taxon>Paraneoptera</taxon>
        <taxon>Psocodea</taxon>
        <taxon>Troctomorpha</taxon>
        <taxon>Phthiraptera</taxon>
        <taxon>Anoplura</taxon>
        <taxon>Polyplacidae</taxon>
        <taxon>Polyplax</taxon>
    </lineage>
</organism>
<evidence type="ECO:0000256" key="7">
    <source>
        <dbReference type="SAM" id="Coils"/>
    </source>
</evidence>
<feature type="coiled-coil region" evidence="7">
    <location>
        <begin position="247"/>
        <end position="274"/>
    </location>
</feature>